<gene>
    <name evidence="3" type="ORF">BGT96224V2_LOCUS1214</name>
</gene>
<feature type="compositionally biased region" description="Polar residues" evidence="1">
    <location>
        <begin position="1459"/>
        <end position="1489"/>
    </location>
</feature>
<feature type="region of interest" description="Disordered" evidence="1">
    <location>
        <begin position="427"/>
        <end position="467"/>
    </location>
</feature>
<dbReference type="Pfam" id="PF01369">
    <property type="entry name" value="Sec7"/>
    <property type="match status" value="1"/>
</dbReference>
<dbReference type="GO" id="GO:0005085">
    <property type="term" value="F:guanyl-nucleotide exchange factor activity"/>
    <property type="evidence" value="ECO:0007669"/>
    <property type="project" value="InterPro"/>
</dbReference>
<feature type="region of interest" description="Disordered" evidence="1">
    <location>
        <begin position="476"/>
        <end position="495"/>
    </location>
</feature>
<dbReference type="InterPro" id="IPR023394">
    <property type="entry name" value="Sec7_C_sf"/>
</dbReference>
<dbReference type="SUPFAM" id="SSF48425">
    <property type="entry name" value="Sec7 domain"/>
    <property type="match status" value="1"/>
</dbReference>
<dbReference type="Pfam" id="PF15410">
    <property type="entry name" value="PH_9"/>
    <property type="match status" value="1"/>
</dbReference>
<feature type="region of interest" description="Disordered" evidence="1">
    <location>
        <begin position="1437"/>
        <end position="1492"/>
    </location>
</feature>
<organism evidence="3">
    <name type="scientific">Blumeria graminis f. sp. tritici 96224</name>
    <dbReference type="NCBI Taxonomy" id="1268274"/>
    <lineage>
        <taxon>Eukaryota</taxon>
        <taxon>Fungi</taxon>
        <taxon>Dikarya</taxon>
        <taxon>Ascomycota</taxon>
        <taxon>Pezizomycotina</taxon>
        <taxon>Leotiomycetes</taxon>
        <taxon>Erysiphales</taxon>
        <taxon>Erysiphaceae</taxon>
        <taxon>Blumeria</taxon>
    </lineage>
</organism>
<evidence type="ECO:0000259" key="2">
    <source>
        <dbReference type="PROSITE" id="PS50190"/>
    </source>
</evidence>
<feature type="compositionally biased region" description="Low complexity" evidence="1">
    <location>
        <begin position="1448"/>
        <end position="1458"/>
    </location>
</feature>
<proteinExistence type="predicted"/>
<dbReference type="GO" id="GO:0032012">
    <property type="term" value="P:regulation of ARF protein signal transduction"/>
    <property type="evidence" value="ECO:0007669"/>
    <property type="project" value="InterPro"/>
</dbReference>
<evidence type="ECO:0000313" key="3">
    <source>
        <dbReference type="EMBL" id="SUZ08034.1"/>
    </source>
</evidence>
<feature type="region of interest" description="Disordered" evidence="1">
    <location>
        <begin position="384"/>
        <end position="405"/>
    </location>
</feature>
<feature type="region of interest" description="Disordered" evidence="1">
    <location>
        <begin position="214"/>
        <end position="242"/>
    </location>
</feature>
<name>A0A381L299_BLUGR</name>
<dbReference type="SMART" id="SM00222">
    <property type="entry name" value="Sec7"/>
    <property type="match status" value="1"/>
</dbReference>
<reference evidence="3" key="1">
    <citation type="submission" date="2018-07" db="EMBL/GenBank/DDBJ databases">
        <authorList>
            <person name="Quirk P.G."/>
            <person name="Krulwich T.A."/>
        </authorList>
    </citation>
    <scope>NUCLEOTIDE SEQUENCE</scope>
    <source>
        <strain evidence="3">96224</strain>
    </source>
</reference>
<feature type="compositionally biased region" description="Polar residues" evidence="1">
    <location>
        <begin position="8"/>
        <end position="18"/>
    </location>
</feature>
<dbReference type="SUPFAM" id="SSF50729">
    <property type="entry name" value="PH domain-like"/>
    <property type="match status" value="1"/>
</dbReference>
<sequence>MPLHTEHSTSTTITQRETYPSDIELTEKLDVEEISPIPTIDDETGCATQTERPSQLSETFLDEISLSTAAKISISQKALSPRRNRDSHELILSPRRITHASLVDHMLLSFDHFKSNPLPSAHNNHNSRRTLTEDEERLYSVFADKDAYNSSENFGTWSSRRAWYQPNYSTDVEEIQETSNGGRLNRPRRSISSSNVRSVAGMIIGQNSNISHSARNQAPMSSFSSSHTYTHTRTTSRASSVDLTSNIKTSEKPGMARGFIGRASSFDYSSDYRTFQHRPKNWNTPHEPLSMQSVFNTSPRKQRMALATDISSPERRSTNKLVRKKSLRSTKVTSKGGVINSWNGQLGALPISRGDHAKEQIYPARPPLPTNTNELQLINGYNKNESSSSVVTSRPLPTENSTVTQTKERPGFFRRVFGTSRNTSANNEIHRQKSPVLQTHPSEPWLPHGSSSSVDTINDRSDLQPPFLHSHLKSIPARETSVSPPLPLPTSLTTSPQLVSSESMAVLNKKSSIFFRRRKKPIIRSASTVPVPPVPVMQYELPAKGPSVDKMLPNPPSSLQTVLHPNLRTHHSPIDIFNTHEFDDQWKDVTIATTDTTNKPETDSYPLKSSRITRTIDKDAINITNPSYNSASHMQLISNEYGNSSERRNEERDTTFLHDNSDTERDIFIARSTFVNPLMAHPLEDWSNNSIPVQVPNPLLSLSTIKNTQEGESDEYLWSRSSPLIPRQQMPETASFIRRTHIARQQSEDWVKITQNKDAKTEEKEDRVWLEPSSDEEEHAACNWGAPEAMAIGWRLESSESNSSTDGSLASLPVARAVENVLRKKSTVNQARVVTSVAPRVISLPTDLAIATGPRELESARRIYDGTEDLVSKERAAAWLAEEQPPRPQVLTAYMQFYNFTNLDILSALRLLCGRLVLKGESQQVDRILVAFAWRWCKCNPNHGFKSADVVHTISYSLLLLNTDLHLADIEQKMTRSQFLKNALPTLRKIAEDTFQETDEVMQSTKILSKSTIVDQDPLPLDIRAETKASSEVEKSSVAANFKHQNSRGDSDAVGEIEIPTEDIGPLIKAPCRGLLRNWEGQVEIVLKNFYTSIRNERLPLYGALSEKSATAGVSSNLSIFANGVLRRTPSVLSHAPSETQSYRSRAADTLRAGNSKWANKNRSRPRLNLAGPGLGSSRTSLDDQSSMWSPSVSSTWSKYSLGKTQTSLSVDSLGSSWPAADYQQSIGFANALSQAIIREEAVGATENLKDHENLREMPLLEDESLGLYGAPWAKEGIVKHKHHLESLDKKARERNWNEVFAVVEKGYLSMFSFSTKSMRHKTKGKSTSRVVGGGNWQENAQSVGSFLLQQTIASALPSPGYSKARPHVWALSLPTGAVHLFQVGTPDILREFVSTANYWSARLSNHPLVGGISNIEYGWSDGIIQQVQAVTGNSTPETIAHLNRPPTTTNQNNTTNTSSGHRPSLSGRSSFQGSMRTSLDQGTSTVNGRNRHVGDKISITDWIPPTQNMRASSLMEQDQLRTLINYVTGIEEELQKHNKLRSPMQMAFSPRHPNAQKAMANWEKKSAYLLREIVKFRTYIDCLQAAESSKQRIYAEREERKRETSSANEVEKSFDFGIETIDNARNDN</sequence>
<dbReference type="InterPro" id="IPR035999">
    <property type="entry name" value="Sec7_dom_sf"/>
</dbReference>
<dbReference type="PROSITE" id="PS50190">
    <property type="entry name" value="SEC7"/>
    <property type="match status" value="1"/>
</dbReference>
<dbReference type="Gene3D" id="2.30.29.30">
    <property type="entry name" value="Pleckstrin-homology domain (PH domain)/Phosphotyrosine-binding domain (PTB)"/>
    <property type="match status" value="1"/>
</dbReference>
<feature type="domain" description="SEC7" evidence="2">
    <location>
        <begin position="841"/>
        <end position="999"/>
    </location>
</feature>
<dbReference type="Gene3D" id="1.10.1000.11">
    <property type="entry name" value="Arf Nucleotide-binding Site Opener,domain 2"/>
    <property type="match status" value="1"/>
</dbReference>
<dbReference type="PANTHER" id="PTHR10663">
    <property type="entry name" value="GUANYL-NUCLEOTIDE EXCHANGE FACTOR"/>
    <property type="match status" value="1"/>
</dbReference>
<accession>A0A381L299</accession>
<dbReference type="InterPro" id="IPR011993">
    <property type="entry name" value="PH-like_dom_sf"/>
</dbReference>
<feature type="region of interest" description="Disordered" evidence="1">
    <location>
        <begin position="1"/>
        <end position="21"/>
    </location>
</feature>
<feature type="compositionally biased region" description="Basic and acidic residues" evidence="1">
    <location>
        <begin position="756"/>
        <end position="769"/>
    </location>
</feature>
<dbReference type="EMBL" id="UIGY01000006">
    <property type="protein sequence ID" value="SUZ08034.1"/>
    <property type="molecule type" value="Genomic_DNA"/>
</dbReference>
<dbReference type="InterPro" id="IPR000904">
    <property type="entry name" value="Sec7_dom"/>
</dbReference>
<feature type="region of interest" description="Disordered" evidence="1">
    <location>
        <begin position="1154"/>
        <end position="1188"/>
    </location>
</feature>
<dbReference type="InterPro" id="IPR041681">
    <property type="entry name" value="PH_9"/>
</dbReference>
<feature type="region of interest" description="Disordered" evidence="1">
    <location>
        <begin position="1592"/>
        <end position="1612"/>
    </location>
</feature>
<feature type="compositionally biased region" description="Low complexity" evidence="1">
    <location>
        <begin position="221"/>
        <end position="240"/>
    </location>
</feature>
<feature type="region of interest" description="Disordered" evidence="1">
    <location>
        <begin position="756"/>
        <end position="778"/>
    </location>
</feature>
<protein>
    <submittedName>
        <fullName evidence="3">BgtA-20224</fullName>
    </submittedName>
</protein>
<dbReference type="OrthoDB" id="2157641at2759"/>
<evidence type="ECO:0000256" key="1">
    <source>
        <dbReference type="SAM" id="MobiDB-lite"/>
    </source>
</evidence>
<feature type="non-terminal residue" evidence="3">
    <location>
        <position position="1629"/>
    </location>
</feature>
<dbReference type="PANTHER" id="PTHR10663:SF373">
    <property type="entry name" value="PH AND SEC7 DOMAIN-CONTAINING PROTEIN C11E3.11C"/>
    <property type="match status" value="1"/>
</dbReference>